<proteinExistence type="predicted"/>
<dbReference type="RefSeq" id="WP_344699631.1">
    <property type="nucleotide sequence ID" value="NZ_BAABBM010000001.1"/>
</dbReference>
<keyword evidence="2" id="KW-0732">Signal</keyword>
<dbReference type="EMBL" id="BAABBM010000001">
    <property type="protein sequence ID" value="GAA3902002.1"/>
    <property type="molecule type" value="Genomic_DNA"/>
</dbReference>
<organism evidence="3 4">
    <name type="scientific">Sphingomonas limnosediminicola</name>
    <dbReference type="NCBI Taxonomy" id="940133"/>
    <lineage>
        <taxon>Bacteria</taxon>
        <taxon>Pseudomonadati</taxon>
        <taxon>Pseudomonadota</taxon>
        <taxon>Alphaproteobacteria</taxon>
        <taxon>Sphingomonadales</taxon>
        <taxon>Sphingomonadaceae</taxon>
        <taxon>Sphingomonas</taxon>
    </lineage>
</organism>
<dbReference type="Proteomes" id="UP001500827">
    <property type="component" value="Unassembled WGS sequence"/>
</dbReference>
<feature type="signal peptide" evidence="2">
    <location>
        <begin position="1"/>
        <end position="25"/>
    </location>
</feature>
<dbReference type="Pfam" id="PF05960">
    <property type="entry name" value="DUF885"/>
    <property type="match status" value="1"/>
</dbReference>
<name>A0ABP7LJ87_9SPHN</name>
<reference evidence="4" key="1">
    <citation type="journal article" date="2019" name="Int. J. Syst. Evol. Microbiol.">
        <title>The Global Catalogue of Microorganisms (GCM) 10K type strain sequencing project: providing services to taxonomists for standard genome sequencing and annotation.</title>
        <authorList>
            <consortium name="The Broad Institute Genomics Platform"/>
            <consortium name="The Broad Institute Genome Sequencing Center for Infectious Disease"/>
            <person name="Wu L."/>
            <person name="Ma J."/>
        </authorList>
    </citation>
    <scope>NUCLEOTIDE SEQUENCE [LARGE SCALE GENOMIC DNA]</scope>
    <source>
        <strain evidence="4">JCM 17543</strain>
    </source>
</reference>
<comment type="caution">
    <text evidence="3">The sequence shown here is derived from an EMBL/GenBank/DDBJ whole genome shotgun (WGS) entry which is preliminary data.</text>
</comment>
<sequence>MSKLAGLLVLSSSMMALSACATAPAAPPPPPVVAEAPAPAAPVASAHDRLFKVFKDSDEASLKRNPLNAIFRGDMRYAEHLGDNISDAYYAGERAAAEHDLAALHAIPRDQLNETDQLAYDTFEFTTKDTLRGLQPDLLQLTEVRPMNHFFGFHTFYPTFASGKGAAPFKTIEDYDNNLKRHHEFVTYLDRAIGRFRQGEQSGVVDTKLTVRNMIEQLDNQLKMKPEDSPYFGPAKQFPASFSDADKARLTQEYRASITDEIYPALTRLRDFLKNEYLPRARDGAGLMYMKGGPELYRYLIQSTTTEALDPEAVHQLGLSEVARITKGFEKIRQEVGFKGNLQQFFDYMRTAKQFQPKTRDELRDGFRTVQTKVEARVPEFFSRTPKAPLEIRAYEPFREKFEAGGSYEPGTPDAKRPGTFYYNAYDLPSRSKWEETTLFMHEGEPGHHFQISLAQENEALPSFMRFGGNTAYVEGWALYAESLGYPMGMYTDPYQRFGNLNDEMLRAMRLVVDTGIHAKGWTREQAIAYMLGHSGMSKTDATAEVERYIAIPSQALAYKIGQLTILRLRDKAQAALGPKFDIREFHAQVLDTGALPLPILEQKIDRWIAARQNGGPAPQPQPVLTPTSQPTPTGKGERG</sequence>
<protein>
    <submittedName>
        <fullName evidence="3">DUF885 family protein</fullName>
    </submittedName>
</protein>
<dbReference type="PROSITE" id="PS51257">
    <property type="entry name" value="PROKAR_LIPOPROTEIN"/>
    <property type="match status" value="1"/>
</dbReference>
<keyword evidence="4" id="KW-1185">Reference proteome</keyword>
<dbReference type="PANTHER" id="PTHR33361:SF16">
    <property type="entry name" value="DUF885 DOMAIN-CONTAINING PROTEIN"/>
    <property type="match status" value="1"/>
</dbReference>
<evidence type="ECO:0000313" key="3">
    <source>
        <dbReference type="EMBL" id="GAA3902002.1"/>
    </source>
</evidence>
<dbReference type="PANTHER" id="PTHR33361">
    <property type="entry name" value="GLR0591 PROTEIN"/>
    <property type="match status" value="1"/>
</dbReference>
<feature type="region of interest" description="Disordered" evidence="1">
    <location>
        <begin position="612"/>
        <end position="640"/>
    </location>
</feature>
<evidence type="ECO:0000313" key="4">
    <source>
        <dbReference type="Proteomes" id="UP001500827"/>
    </source>
</evidence>
<feature type="chain" id="PRO_5046570927" evidence="2">
    <location>
        <begin position="26"/>
        <end position="640"/>
    </location>
</feature>
<dbReference type="InterPro" id="IPR010281">
    <property type="entry name" value="DUF885"/>
</dbReference>
<evidence type="ECO:0000256" key="1">
    <source>
        <dbReference type="SAM" id="MobiDB-lite"/>
    </source>
</evidence>
<accession>A0ABP7LJ87</accession>
<evidence type="ECO:0000256" key="2">
    <source>
        <dbReference type="SAM" id="SignalP"/>
    </source>
</evidence>
<gene>
    <name evidence="3" type="ORF">GCM10022276_20920</name>
</gene>